<proteinExistence type="predicted"/>
<keyword evidence="2" id="KW-1185">Reference proteome</keyword>
<accession>A0ACC1NEG1</accession>
<dbReference type="EMBL" id="JANJQO010000445">
    <property type="protein sequence ID" value="KAJ2977707.1"/>
    <property type="molecule type" value="Genomic_DNA"/>
</dbReference>
<organism evidence="1 2">
    <name type="scientific">Zarea fungicola</name>
    <dbReference type="NCBI Taxonomy" id="93591"/>
    <lineage>
        <taxon>Eukaryota</taxon>
        <taxon>Fungi</taxon>
        <taxon>Dikarya</taxon>
        <taxon>Ascomycota</taxon>
        <taxon>Pezizomycotina</taxon>
        <taxon>Sordariomycetes</taxon>
        <taxon>Hypocreomycetidae</taxon>
        <taxon>Hypocreales</taxon>
        <taxon>Cordycipitaceae</taxon>
        <taxon>Zarea</taxon>
    </lineage>
</organism>
<dbReference type="Proteomes" id="UP001143910">
    <property type="component" value="Unassembled WGS sequence"/>
</dbReference>
<protein>
    <submittedName>
        <fullName evidence="1">Uncharacterized protein</fullName>
    </submittedName>
</protein>
<name>A0ACC1NEG1_9HYPO</name>
<reference evidence="1" key="1">
    <citation type="submission" date="2022-08" db="EMBL/GenBank/DDBJ databases">
        <title>Genome Sequence of Lecanicillium fungicola.</title>
        <authorList>
            <person name="Buettner E."/>
        </authorList>
    </citation>
    <scope>NUCLEOTIDE SEQUENCE</scope>
    <source>
        <strain evidence="1">Babe33</strain>
    </source>
</reference>
<gene>
    <name evidence="1" type="ORF">NQ176_g4222</name>
</gene>
<comment type="caution">
    <text evidence="1">The sequence shown here is derived from an EMBL/GenBank/DDBJ whole genome shotgun (WGS) entry which is preliminary data.</text>
</comment>
<evidence type="ECO:0000313" key="1">
    <source>
        <dbReference type="EMBL" id="KAJ2977707.1"/>
    </source>
</evidence>
<sequence length="82" mass="9754">MYGICFEDPDGPSRYNKLWQEKRDLMEATEILREILDPQEGVKARQRIREIDDILRAEILVALERGKDERLRSRAFTNIFDT</sequence>
<evidence type="ECO:0000313" key="2">
    <source>
        <dbReference type="Proteomes" id="UP001143910"/>
    </source>
</evidence>